<gene>
    <name evidence="2" type="ORF">RIF29_00278</name>
</gene>
<dbReference type="PANTHER" id="PTHR31722">
    <property type="entry name" value="OS06G0675200 PROTEIN"/>
    <property type="match status" value="1"/>
</dbReference>
<comment type="caution">
    <text evidence="2">The sequence shown here is derived from an EMBL/GenBank/DDBJ whole genome shotgun (WGS) entry which is preliminary data.</text>
</comment>
<proteinExistence type="predicted"/>
<feature type="region of interest" description="Disordered" evidence="1">
    <location>
        <begin position="84"/>
        <end position="123"/>
    </location>
</feature>
<accession>A0AAN9P6Y2</accession>
<feature type="compositionally biased region" description="Polar residues" evidence="1">
    <location>
        <begin position="43"/>
        <end position="54"/>
    </location>
</feature>
<dbReference type="EMBL" id="JAYWIO010000001">
    <property type="protein sequence ID" value="KAK7287177.1"/>
    <property type="molecule type" value="Genomic_DNA"/>
</dbReference>
<dbReference type="Proteomes" id="UP001372338">
    <property type="component" value="Unassembled WGS sequence"/>
</dbReference>
<dbReference type="PANTHER" id="PTHR31722:SF0">
    <property type="entry name" value="OS06G0675200 PROTEIN"/>
    <property type="match status" value="1"/>
</dbReference>
<keyword evidence="3" id="KW-1185">Reference proteome</keyword>
<feature type="compositionally biased region" description="Polar residues" evidence="1">
    <location>
        <begin position="108"/>
        <end position="123"/>
    </location>
</feature>
<reference evidence="2 3" key="1">
    <citation type="submission" date="2024-01" db="EMBL/GenBank/DDBJ databases">
        <title>The genomes of 5 underutilized Papilionoideae crops provide insights into root nodulation and disease resistanc.</title>
        <authorList>
            <person name="Yuan L."/>
        </authorList>
    </citation>
    <scope>NUCLEOTIDE SEQUENCE [LARGE SCALE GENOMIC DNA]</scope>
    <source>
        <strain evidence="2">ZHUSHIDOU_FW_LH</strain>
        <tissue evidence="2">Leaf</tissue>
    </source>
</reference>
<name>A0AAN9P6Y2_CROPI</name>
<evidence type="ECO:0000256" key="1">
    <source>
        <dbReference type="SAM" id="MobiDB-lite"/>
    </source>
</evidence>
<dbReference type="AlphaFoldDB" id="A0AAN9P6Y2"/>
<feature type="region of interest" description="Disordered" evidence="1">
    <location>
        <begin position="34"/>
        <end position="56"/>
    </location>
</feature>
<evidence type="ECO:0000313" key="2">
    <source>
        <dbReference type="EMBL" id="KAK7287177.1"/>
    </source>
</evidence>
<protein>
    <submittedName>
        <fullName evidence="2">Uncharacterized protein</fullName>
    </submittedName>
</protein>
<feature type="compositionally biased region" description="Low complexity" evidence="1">
    <location>
        <begin position="98"/>
        <end position="107"/>
    </location>
</feature>
<organism evidence="2 3">
    <name type="scientific">Crotalaria pallida</name>
    <name type="common">Smooth rattlebox</name>
    <name type="synonym">Crotalaria striata</name>
    <dbReference type="NCBI Taxonomy" id="3830"/>
    <lineage>
        <taxon>Eukaryota</taxon>
        <taxon>Viridiplantae</taxon>
        <taxon>Streptophyta</taxon>
        <taxon>Embryophyta</taxon>
        <taxon>Tracheophyta</taxon>
        <taxon>Spermatophyta</taxon>
        <taxon>Magnoliopsida</taxon>
        <taxon>eudicotyledons</taxon>
        <taxon>Gunneridae</taxon>
        <taxon>Pentapetalae</taxon>
        <taxon>rosids</taxon>
        <taxon>fabids</taxon>
        <taxon>Fabales</taxon>
        <taxon>Fabaceae</taxon>
        <taxon>Papilionoideae</taxon>
        <taxon>50 kb inversion clade</taxon>
        <taxon>genistoids sensu lato</taxon>
        <taxon>core genistoids</taxon>
        <taxon>Crotalarieae</taxon>
        <taxon>Crotalaria</taxon>
    </lineage>
</organism>
<evidence type="ECO:0000313" key="3">
    <source>
        <dbReference type="Proteomes" id="UP001372338"/>
    </source>
</evidence>
<sequence length="123" mass="13380">MLPTDELFSDGKLLPLHLYLSSLKPFTPSTIIVGTGTGTGTTESPASPPITSATKPVEPFLFSHKAPRCSSRWRELLGIKKKQPLSQNTISDQHKTMSWSSSSSTKSIKQFLNNRASKTTSSS</sequence>